<dbReference type="PANTHER" id="PTHR10622:SF12">
    <property type="entry name" value="HET DOMAIN-CONTAINING PROTEIN"/>
    <property type="match status" value="1"/>
</dbReference>
<keyword evidence="3" id="KW-1185">Reference proteome</keyword>
<feature type="domain" description="Heterokaryon incompatibility" evidence="1">
    <location>
        <begin position="68"/>
        <end position="159"/>
    </location>
</feature>
<evidence type="ECO:0000259" key="1">
    <source>
        <dbReference type="Pfam" id="PF06985"/>
    </source>
</evidence>
<proteinExistence type="predicted"/>
<sequence length="514" mass="58559">MPIRLLSFERHEIGLEIKLLERGAIISFLEPKLRRLLNAKYPTWDLSTVPTEENVFAIKGLVRQATHYAILSHTWLRSDPGEITYSDWISRSFNPDEAGYRKLANFCRVASTNHNLSIGWMDTVCINKDSSSELDESIRSMYNWYQCAKVCIIYLAETTALLDIHRDPWFTRGWTLQELIAPFVVKFYNRNWIQFIQRTNNDKPSPSFSNIIPEILQEIEKATTMSEFELVNISKAPISRSMQLAANRIVTRQEDAAYSLMGIFNVSIATAYGEGSERAFSRLLQEILNVERFGVLDIINWAGLGRSQRSHILPRSPQQYRFCSSSLDLSDVTPLEPLTLTNMGTRIFVLLMPGISIARPTGRDQHPKVSPNGDYTATVNITDPDDDRLGKRTFHLLDRRISGPDGGKESDNGQLMTQNTFAVFNIEWKPGGLYIPQTCVAVVLRCFEDAGKVTSTGMFLRVYTSEPCVFKLKKRSTERRSRNTDSYVDMDEAGEVIAVEDLRKHGMQLVLKYL</sequence>
<evidence type="ECO:0000313" key="2">
    <source>
        <dbReference type="EMBL" id="KAF9478348.1"/>
    </source>
</evidence>
<comment type="caution">
    <text evidence="2">The sequence shown here is derived from an EMBL/GenBank/DDBJ whole genome shotgun (WGS) entry which is preliminary data.</text>
</comment>
<reference evidence="2" key="1">
    <citation type="submission" date="2020-11" db="EMBL/GenBank/DDBJ databases">
        <authorList>
            <consortium name="DOE Joint Genome Institute"/>
            <person name="Ahrendt S."/>
            <person name="Riley R."/>
            <person name="Andreopoulos W."/>
            <person name="Labutti K."/>
            <person name="Pangilinan J."/>
            <person name="Ruiz-Duenas F.J."/>
            <person name="Barrasa J.M."/>
            <person name="Sanchez-Garcia M."/>
            <person name="Camarero S."/>
            <person name="Miyauchi S."/>
            <person name="Serrano A."/>
            <person name="Linde D."/>
            <person name="Babiker R."/>
            <person name="Drula E."/>
            <person name="Ayuso-Fernandez I."/>
            <person name="Pacheco R."/>
            <person name="Padilla G."/>
            <person name="Ferreira P."/>
            <person name="Barriuso J."/>
            <person name="Kellner H."/>
            <person name="Castanera R."/>
            <person name="Alfaro M."/>
            <person name="Ramirez L."/>
            <person name="Pisabarro A.G."/>
            <person name="Kuo A."/>
            <person name="Tritt A."/>
            <person name="Lipzen A."/>
            <person name="He G."/>
            <person name="Yan M."/>
            <person name="Ng V."/>
            <person name="Cullen D."/>
            <person name="Martin F."/>
            <person name="Rosso M.-N."/>
            <person name="Henrissat B."/>
            <person name="Hibbett D."/>
            <person name="Martinez A.T."/>
            <person name="Grigoriev I.V."/>
        </authorList>
    </citation>
    <scope>NUCLEOTIDE SEQUENCE</scope>
    <source>
        <strain evidence="2">CIRM-BRFM 674</strain>
    </source>
</reference>
<dbReference type="PANTHER" id="PTHR10622">
    <property type="entry name" value="HET DOMAIN-CONTAINING PROTEIN"/>
    <property type="match status" value="1"/>
</dbReference>
<dbReference type="InterPro" id="IPR010730">
    <property type="entry name" value="HET"/>
</dbReference>
<dbReference type="EMBL" id="MU155236">
    <property type="protein sequence ID" value="KAF9478348.1"/>
    <property type="molecule type" value="Genomic_DNA"/>
</dbReference>
<organism evidence="2 3">
    <name type="scientific">Pholiota conissans</name>
    <dbReference type="NCBI Taxonomy" id="109636"/>
    <lineage>
        <taxon>Eukaryota</taxon>
        <taxon>Fungi</taxon>
        <taxon>Dikarya</taxon>
        <taxon>Basidiomycota</taxon>
        <taxon>Agaricomycotina</taxon>
        <taxon>Agaricomycetes</taxon>
        <taxon>Agaricomycetidae</taxon>
        <taxon>Agaricales</taxon>
        <taxon>Agaricineae</taxon>
        <taxon>Strophariaceae</taxon>
        <taxon>Pholiota</taxon>
    </lineage>
</organism>
<evidence type="ECO:0000313" key="3">
    <source>
        <dbReference type="Proteomes" id="UP000807469"/>
    </source>
</evidence>
<dbReference type="Pfam" id="PF06985">
    <property type="entry name" value="HET"/>
    <property type="match status" value="1"/>
</dbReference>
<name>A0A9P5Z0A5_9AGAR</name>
<accession>A0A9P5Z0A5</accession>
<gene>
    <name evidence="2" type="ORF">BDN70DRAFT_880035</name>
</gene>
<protein>
    <recommendedName>
        <fullName evidence="1">Heterokaryon incompatibility domain-containing protein</fullName>
    </recommendedName>
</protein>
<dbReference type="AlphaFoldDB" id="A0A9P5Z0A5"/>
<dbReference type="Proteomes" id="UP000807469">
    <property type="component" value="Unassembled WGS sequence"/>
</dbReference>